<protein>
    <submittedName>
        <fullName evidence="1">DUF3189 family protein</fullName>
    </submittedName>
</protein>
<keyword evidence="2" id="KW-1185">Reference proteome</keyword>
<proteinExistence type="predicted"/>
<dbReference type="InterPro" id="IPR021525">
    <property type="entry name" value="DUF3189"/>
</dbReference>
<dbReference type="RefSeq" id="WP_216417998.1">
    <property type="nucleotide sequence ID" value="NZ_JAHLQK010000005.1"/>
</dbReference>
<sequence length="152" mass="17413">MMKIIYTCYGGAHSSIVASAIHMGYLPVDRIPTKEEILNIPYYDQSPKEFRGTPIYIGTDEKLRKIYALGMGSYRREYTEIAYNFAFQLNNDVKKNIQIINVIPLLSFSVKIGGFLSRRIGLIKLGRPLTVAGIQKRYNLFIELVEDVKKRC</sequence>
<comment type="caution">
    <text evidence="1">The sequence shown here is derived from an EMBL/GenBank/DDBJ whole genome shotgun (WGS) entry which is preliminary data.</text>
</comment>
<dbReference type="Pfam" id="PF11385">
    <property type="entry name" value="DUF3189"/>
    <property type="match status" value="1"/>
</dbReference>
<dbReference type="EMBL" id="JAHLQK010000005">
    <property type="protein sequence ID" value="MBU5677319.1"/>
    <property type="molecule type" value="Genomic_DNA"/>
</dbReference>
<organism evidence="1 2">
    <name type="scientific">Alkaliphilus flagellatus</name>
    <dbReference type="NCBI Taxonomy" id="2841507"/>
    <lineage>
        <taxon>Bacteria</taxon>
        <taxon>Bacillati</taxon>
        <taxon>Bacillota</taxon>
        <taxon>Clostridia</taxon>
        <taxon>Peptostreptococcales</taxon>
        <taxon>Natronincolaceae</taxon>
        <taxon>Alkaliphilus</taxon>
    </lineage>
</organism>
<evidence type="ECO:0000313" key="1">
    <source>
        <dbReference type="EMBL" id="MBU5677319.1"/>
    </source>
</evidence>
<reference evidence="1 2" key="1">
    <citation type="submission" date="2021-06" db="EMBL/GenBank/DDBJ databases">
        <authorList>
            <person name="Sun Q."/>
            <person name="Li D."/>
        </authorList>
    </citation>
    <scope>NUCLEOTIDE SEQUENCE [LARGE SCALE GENOMIC DNA]</scope>
    <source>
        <strain evidence="1 2">MSJ-5</strain>
    </source>
</reference>
<name>A0ABS6G4A5_9FIRM</name>
<gene>
    <name evidence="1" type="ORF">KQI88_12930</name>
</gene>
<accession>A0ABS6G4A5</accession>
<evidence type="ECO:0000313" key="2">
    <source>
        <dbReference type="Proteomes" id="UP000779508"/>
    </source>
</evidence>
<dbReference type="Proteomes" id="UP000779508">
    <property type="component" value="Unassembled WGS sequence"/>
</dbReference>